<dbReference type="EMBL" id="CM001208">
    <property type="protein sequence ID" value="EGP82622.1"/>
    <property type="molecule type" value="Genomic_DNA"/>
</dbReference>
<dbReference type="OrthoDB" id="3946610at2759"/>
<dbReference type="InParanoid" id="F9XQD3"/>
<dbReference type="eggNOG" id="ENOG502SZ5Q">
    <property type="taxonomic scope" value="Eukaryota"/>
</dbReference>
<feature type="region of interest" description="Disordered" evidence="1">
    <location>
        <begin position="133"/>
        <end position="156"/>
    </location>
</feature>
<dbReference type="GeneID" id="13401049"/>
<accession>F9XQD3</accession>
<evidence type="ECO:0000256" key="1">
    <source>
        <dbReference type="SAM" id="MobiDB-lite"/>
    </source>
</evidence>
<dbReference type="AlphaFoldDB" id="F9XQD3"/>
<dbReference type="Proteomes" id="UP000008062">
    <property type="component" value="Chromosome 13"/>
</dbReference>
<sequence length="156" mass="18257">MDNAETLMLECVRQYLQNGGRDRFFGLPMTLFPRHPMCMSIGHLHHGRQMRTGFTTLTPSTMADYDESLNNICFESQLSNFAKFNYLEDLYEEMLADALKLRTSTEYFHVPNECERFNVGEMLEWSMFRKREFDGDSDSDEDSECESDNELEEGDI</sequence>
<keyword evidence="3" id="KW-1185">Reference proteome</keyword>
<evidence type="ECO:0000313" key="2">
    <source>
        <dbReference type="EMBL" id="EGP82622.1"/>
    </source>
</evidence>
<feature type="compositionally biased region" description="Acidic residues" evidence="1">
    <location>
        <begin position="135"/>
        <end position="156"/>
    </location>
</feature>
<gene>
    <name evidence="2" type="ORF">MYCGRDRAFT_106553</name>
</gene>
<evidence type="ECO:0000313" key="3">
    <source>
        <dbReference type="Proteomes" id="UP000008062"/>
    </source>
</evidence>
<name>F9XQD3_ZYMTI</name>
<reference evidence="2 3" key="1">
    <citation type="journal article" date="2011" name="PLoS Genet.">
        <title>Finished genome of the fungal wheat pathogen Mycosphaerella graminicola reveals dispensome structure, chromosome plasticity, and stealth pathogenesis.</title>
        <authorList>
            <person name="Goodwin S.B."/>
            <person name="Ben M'barek S."/>
            <person name="Dhillon B."/>
            <person name="Wittenberg A.H.J."/>
            <person name="Crane C.F."/>
            <person name="Hane J.K."/>
            <person name="Foster A.J."/>
            <person name="Van der Lee T.A.J."/>
            <person name="Grimwood J."/>
            <person name="Aerts A."/>
            <person name="Antoniw J."/>
            <person name="Bailey A."/>
            <person name="Bluhm B."/>
            <person name="Bowler J."/>
            <person name="Bristow J."/>
            <person name="van der Burgt A."/>
            <person name="Canto-Canche B."/>
            <person name="Churchill A.C.L."/>
            <person name="Conde-Ferraez L."/>
            <person name="Cools H.J."/>
            <person name="Coutinho P.M."/>
            <person name="Csukai M."/>
            <person name="Dehal P."/>
            <person name="De Wit P."/>
            <person name="Donzelli B."/>
            <person name="van de Geest H.C."/>
            <person name="van Ham R.C.H.J."/>
            <person name="Hammond-Kosack K.E."/>
            <person name="Henrissat B."/>
            <person name="Kilian A."/>
            <person name="Kobayashi A.K."/>
            <person name="Koopmann E."/>
            <person name="Kourmpetis Y."/>
            <person name="Kuzniar A."/>
            <person name="Lindquist E."/>
            <person name="Lombard V."/>
            <person name="Maliepaard C."/>
            <person name="Martins N."/>
            <person name="Mehrabi R."/>
            <person name="Nap J.P.H."/>
            <person name="Ponomarenko A."/>
            <person name="Rudd J.J."/>
            <person name="Salamov A."/>
            <person name="Schmutz J."/>
            <person name="Schouten H.J."/>
            <person name="Shapiro H."/>
            <person name="Stergiopoulos I."/>
            <person name="Torriani S.F.F."/>
            <person name="Tu H."/>
            <person name="de Vries R.P."/>
            <person name="Waalwijk C."/>
            <person name="Ware S.B."/>
            <person name="Wiebenga A."/>
            <person name="Zwiers L.-H."/>
            <person name="Oliver R.P."/>
            <person name="Grigoriev I.V."/>
            <person name="Kema G.H.J."/>
        </authorList>
    </citation>
    <scope>NUCLEOTIDE SEQUENCE [LARGE SCALE GENOMIC DNA]</scope>
    <source>
        <strain evidence="3">CBS 115943 / IPO323</strain>
    </source>
</reference>
<proteinExistence type="predicted"/>
<dbReference type="HOGENOM" id="CLU_1688134_0_0_1"/>
<protein>
    <submittedName>
        <fullName evidence="2">Uncharacterized protein</fullName>
    </submittedName>
</protein>
<dbReference type="RefSeq" id="XP_003847646.1">
    <property type="nucleotide sequence ID" value="XM_003847598.1"/>
</dbReference>
<dbReference type="KEGG" id="ztr:MYCGRDRAFT_106553"/>
<organism evidence="2 3">
    <name type="scientific">Zymoseptoria tritici (strain CBS 115943 / IPO323)</name>
    <name type="common">Speckled leaf blotch fungus</name>
    <name type="synonym">Septoria tritici</name>
    <dbReference type="NCBI Taxonomy" id="336722"/>
    <lineage>
        <taxon>Eukaryota</taxon>
        <taxon>Fungi</taxon>
        <taxon>Dikarya</taxon>
        <taxon>Ascomycota</taxon>
        <taxon>Pezizomycotina</taxon>
        <taxon>Dothideomycetes</taxon>
        <taxon>Dothideomycetidae</taxon>
        <taxon>Mycosphaerellales</taxon>
        <taxon>Mycosphaerellaceae</taxon>
        <taxon>Zymoseptoria</taxon>
    </lineage>
</organism>